<accession>A0AAN8JGJ4</accession>
<feature type="transmembrane region" description="Helical" evidence="10">
    <location>
        <begin position="15"/>
        <end position="43"/>
    </location>
</feature>
<reference evidence="12 13" key="1">
    <citation type="submission" date="2024-01" db="EMBL/GenBank/DDBJ databases">
        <title>The genome of the rayed Mediterranean limpet Patella caerulea (Linnaeus, 1758).</title>
        <authorList>
            <person name="Anh-Thu Weber A."/>
            <person name="Halstead-Nussloch G."/>
        </authorList>
    </citation>
    <scope>NUCLEOTIDE SEQUENCE [LARGE SCALE GENOMIC DNA]</scope>
    <source>
        <strain evidence="12">AATW-2023a</strain>
        <tissue evidence="12">Whole specimen</tissue>
    </source>
</reference>
<dbReference type="EMBL" id="JAZGQO010000010">
    <property type="protein sequence ID" value="KAK6175115.1"/>
    <property type="molecule type" value="Genomic_DNA"/>
</dbReference>
<keyword evidence="2" id="KW-1003">Cell membrane</keyword>
<keyword evidence="6 10" id="KW-0472">Membrane</keyword>
<evidence type="ECO:0000256" key="6">
    <source>
        <dbReference type="ARBA" id="ARBA00023136"/>
    </source>
</evidence>
<evidence type="ECO:0000256" key="3">
    <source>
        <dbReference type="ARBA" id="ARBA00022692"/>
    </source>
</evidence>
<dbReference type="PRINTS" id="PR00237">
    <property type="entry name" value="GPCRRHODOPSN"/>
</dbReference>
<dbReference type="CDD" id="cd00637">
    <property type="entry name" value="7tm_classA_rhodopsin-like"/>
    <property type="match status" value="1"/>
</dbReference>
<organism evidence="12 13">
    <name type="scientific">Patella caerulea</name>
    <name type="common">Rayed Mediterranean limpet</name>
    <dbReference type="NCBI Taxonomy" id="87958"/>
    <lineage>
        <taxon>Eukaryota</taxon>
        <taxon>Metazoa</taxon>
        <taxon>Spiralia</taxon>
        <taxon>Lophotrochozoa</taxon>
        <taxon>Mollusca</taxon>
        <taxon>Gastropoda</taxon>
        <taxon>Patellogastropoda</taxon>
        <taxon>Patelloidea</taxon>
        <taxon>Patellidae</taxon>
        <taxon>Patella</taxon>
    </lineage>
</organism>
<feature type="region of interest" description="Disordered" evidence="9">
    <location>
        <begin position="228"/>
        <end position="251"/>
    </location>
</feature>
<gene>
    <name evidence="12" type="ORF">SNE40_013640</name>
</gene>
<evidence type="ECO:0000256" key="9">
    <source>
        <dbReference type="SAM" id="MobiDB-lite"/>
    </source>
</evidence>
<dbReference type="SUPFAM" id="SSF81321">
    <property type="entry name" value="Family A G protein-coupled receptor-like"/>
    <property type="match status" value="1"/>
</dbReference>
<comment type="caution">
    <text evidence="12">The sequence shown here is derived from an EMBL/GenBank/DDBJ whole genome shotgun (WGS) entry which is preliminary data.</text>
</comment>
<evidence type="ECO:0000256" key="5">
    <source>
        <dbReference type="ARBA" id="ARBA00023040"/>
    </source>
</evidence>
<evidence type="ECO:0000256" key="4">
    <source>
        <dbReference type="ARBA" id="ARBA00022989"/>
    </source>
</evidence>
<feature type="transmembrane region" description="Helical" evidence="10">
    <location>
        <begin position="323"/>
        <end position="348"/>
    </location>
</feature>
<keyword evidence="7" id="KW-0675">Receptor</keyword>
<dbReference type="Proteomes" id="UP001347796">
    <property type="component" value="Unassembled WGS sequence"/>
</dbReference>
<dbReference type="InterPro" id="IPR000276">
    <property type="entry name" value="GPCR_Rhodpsn"/>
</dbReference>
<dbReference type="GO" id="GO:0004930">
    <property type="term" value="F:G protein-coupled receptor activity"/>
    <property type="evidence" value="ECO:0007669"/>
    <property type="project" value="UniProtKB-KW"/>
</dbReference>
<feature type="transmembrane region" description="Helical" evidence="10">
    <location>
        <begin position="55"/>
        <end position="73"/>
    </location>
</feature>
<protein>
    <recommendedName>
        <fullName evidence="11">G-protein coupled receptors family 1 profile domain-containing protein</fullName>
    </recommendedName>
</protein>
<dbReference type="InterPro" id="IPR017452">
    <property type="entry name" value="GPCR_Rhodpsn_7TM"/>
</dbReference>
<keyword evidence="3 10" id="KW-0812">Transmembrane</keyword>
<evidence type="ECO:0000256" key="10">
    <source>
        <dbReference type="SAM" id="Phobius"/>
    </source>
</evidence>
<dbReference type="InterPro" id="IPR050569">
    <property type="entry name" value="TAAR"/>
</dbReference>
<evidence type="ECO:0000256" key="8">
    <source>
        <dbReference type="ARBA" id="ARBA00023224"/>
    </source>
</evidence>
<keyword evidence="8" id="KW-0807">Transducer</keyword>
<keyword evidence="4 10" id="KW-1133">Transmembrane helix</keyword>
<dbReference type="GO" id="GO:0005886">
    <property type="term" value="C:plasma membrane"/>
    <property type="evidence" value="ECO:0007669"/>
    <property type="project" value="UniProtKB-SubCell"/>
</dbReference>
<dbReference type="Gene3D" id="1.20.1070.10">
    <property type="entry name" value="Rhodopsin 7-helix transmembrane proteins"/>
    <property type="match status" value="1"/>
</dbReference>
<feature type="transmembrane region" description="Helical" evidence="10">
    <location>
        <begin position="93"/>
        <end position="112"/>
    </location>
</feature>
<comment type="subcellular location">
    <subcellularLocation>
        <location evidence="1">Cell membrane</location>
        <topology evidence="1">Multi-pass membrane protein</topology>
    </subcellularLocation>
</comment>
<evidence type="ECO:0000259" key="11">
    <source>
        <dbReference type="PROSITE" id="PS50262"/>
    </source>
</evidence>
<keyword evidence="5" id="KW-0297">G-protein coupled receptor</keyword>
<keyword evidence="13" id="KW-1185">Reference proteome</keyword>
<evidence type="ECO:0000256" key="1">
    <source>
        <dbReference type="ARBA" id="ARBA00004651"/>
    </source>
</evidence>
<sequence length="406" mass="45581">MAVNTTTLYLDLPAWSYGISLTIIILTFVFGILVNVAMVVVMVSNKHLRTYMNVYFINLAACDLIICCVLLIIRLCFYGNHKIFGHMLYRVDLFVQTLTDVLRMVLLIGVSFERHQAIAAPFKKGKAAKWRTVIGCVTSWCVATFLAGISFGYYESSLSYVFRGHLVEVHVNTELYLILPLTTISLVMIIVCYLAMLRHLYQHGNKMGSHVRRKSRVSPEIPTISKDVGRKKTLSNTDNNTLSQTRDHSPRQSLVGLQQVAVSHSGGKTLTNVSVFGMDGKIHNETLKVDNNTSVIVGDVCVYNNKNRIQGKRRVEMRAAKRIGIVMGTFLMFWLPYPITVIVCRNMSFSGSHGEECRSALILLGSVSTSTAILNPLLYILTNKQLKSAMLKFLKSKINCKSRQRN</sequence>
<dbReference type="AlphaFoldDB" id="A0AAN8JGJ4"/>
<dbReference type="Pfam" id="PF00001">
    <property type="entry name" value="7tm_1"/>
    <property type="match status" value="1"/>
</dbReference>
<feature type="domain" description="G-protein coupled receptors family 1 profile" evidence="11">
    <location>
        <begin position="34"/>
        <end position="379"/>
    </location>
</feature>
<feature type="transmembrane region" description="Helical" evidence="10">
    <location>
        <begin position="174"/>
        <end position="197"/>
    </location>
</feature>
<evidence type="ECO:0000313" key="13">
    <source>
        <dbReference type="Proteomes" id="UP001347796"/>
    </source>
</evidence>
<name>A0AAN8JGJ4_PATCE</name>
<evidence type="ECO:0000256" key="7">
    <source>
        <dbReference type="ARBA" id="ARBA00023170"/>
    </source>
</evidence>
<feature type="compositionally biased region" description="Polar residues" evidence="9">
    <location>
        <begin position="234"/>
        <end position="244"/>
    </location>
</feature>
<feature type="transmembrane region" description="Helical" evidence="10">
    <location>
        <begin position="360"/>
        <end position="382"/>
    </location>
</feature>
<evidence type="ECO:0000313" key="12">
    <source>
        <dbReference type="EMBL" id="KAK6175115.1"/>
    </source>
</evidence>
<feature type="transmembrane region" description="Helical" evidence="10">
    <location>
        <begin position="133"/>
        <end position="154"/>
    </location>
</feature>
<evidence type="ECO:0000256" key="2">
    <source>
        <dbReference type="ARBA" id="ARBA00022475"/>
    </source>
</evidence>
<proteinExistence type="predicted"/>
<dbReference type="PANTHER" id="PTHR24249">
    <property type="entry name" value="HISTAMINE RECEPTOR-RELATED G-PROTEIN COUPLED RECEPTOR"/>
    <property type="match status" value="1"/>
</dbReference>
<dbReference type="PROSITE" id="PS50262">
    <property type="entry name" value="G_PROTEIN_RECEP_F1_2"/>
    <property type="match status" value="1"/>
</dbReference>